<organism evidence="1 2">
    <name type="scientific">Rothia aerolata</name>
    <dbReference type="NCBI Taxonomy" id="1812262"/>
    <lineage>
        <taxon>Bacteria</taxon>
        <taxon>Bacillati</taxon>
        <taxon>Actinomycetota</taxon>
        <taxon>Actinomycetes</taxon>
        <taxon>Micrococcales</taxon>
        <taxon>Micrococcaceae</taxon>
        <taxon>Rothia</taxon>
    </lineage>
</organism>
<evidence type="ECO:0000313" key="1">
    <source>
        <dbReference type="EMBL" id="GGH66450.1"/>
    </source>
</evidence>
<dbReference type="EMBL" id="BMDC01000004">
    <property type="protein sequence ID" value="GGH66450.1"/>
    <property type="molecule type" value="Genomic_DNA"/>
</dbReference>
<accession>A0A917IW81</accession>
<dbReference type="AlphaFoldDB" id="A0A917IW81"/>
<gene>
    <name evidence="1" type="ORF">GCM10007359_20620</name>
</gene>
<sequence>MPHWGWAKVESTAFMVNLSADEPGRFSALVYKPSASGFIPESAGLQGEI</sequence>
<dbReference type="Proteomes" id="UP000600171">
    <property type="component" value="Unassembled WGS sequence"/>
</dbReference>
<keyword evidence="2" id="KW-1185">Reference proteome</keyword>
<protein>
    <submittedName>
        <fullName evidence="1">Uncharacterized protein</fullName>
    </submittedName>
</protein>
<comment type="caution">
    <text evidence="1">The sequence shown here is derived from an EMBL/GenBank/DDBJ whole genome shotgun (WGS) entry which is preliminary data.</text>
</comment>
<evidence type="ECO:0000313" key="2">
    <source>
        <dbReference type="Proteomes" id="UP000600171"/>
    </source>
</evidence>
<proteinExistence type="predicted"/>
<reference evidence="1 2" key="1">
    <citation type="journal article" date="2014" name="Int. J. Syst. Evol. Microbiol.">
        <title>Complete genome sequence of Corynebacterium casei LMG S-19264T (=DSM 44701T), isolated from a smear-ripened cheese.</title>
        <authorList>
            <consortium name="US DOE Joint Genome Institute (JGI-PGF)"/>
            <person name="Walter F."/>
            <person name="Albersmeier A."/>
            <person name="Kalinowski J."/>
            <person name="Ruckert C."/>
        </authorList>
    </citation>
    <scope>NUCLEOTIDE SEQUENCE [LARGE SCALE GENOMIC DNA]</scope>
    <source>
        <strain evidence="1 2">CCM 8669</strain>
    </source>
</reference>
<name>A0A917IW81_9MICC</name>